<keyword evidence="4" id="KW-1185">Reference proteome</keyword>
<evidence type="ECO:0000259" key="2">
    <source>
        <dbReference type="PROSITE" id="PS50004"/>
    </source>
</evidence>
<feature type="compositionally biased region" description="Polar residues" evidence="1">
    <location>
        <begin position="224"/>
        <end position="238"/>
    </location>
</feature>
<name>A0A9P4QFE4_9PEZI</name>
<evidence type="ECO:0000313" key="4">
    <source>
        <dbReference type="Proteomes" id="UP000799441"/>
    </source>
</evidence>
<feature type="region of interest" description="Disordered" evidence="1">
    <location>
        <begin position="280"/>
        <end position="318"/>
    </location>
</feature>
<reference evidence="3" key="1">
    <citation type="journal article" date="2020" name="Stud. Mycol.">
        <title>101 Dothideomycetes genomes: a test case for predicting lifestyles and emergence of pathogens.</title>
        <authorList>
            <person name="Haridas S."/>
            <person name="Albert R."/>
            <person name="Binder M."/>
            <person name="Bloem J."/>
            <person name="Labutti K."/>
            <person name="Salamov A."/>
            <person name="Andreopoulos B."/>
            <person name="Baker S."/>
            <person name="Barry K."/>
            <person name="Bills G."/>
            <person name="Bluhm B."/>
            <person name="Cannon C."/>
            <person name="Castanera R."/>
            <person name="Culley D."/>
            <person name="Daum C."/>
            <person name="Ezra D."/>
            <person name="Gonzalez J."/>
            <person name="Henrissat B."/>
            <person name="Kuo A."/>
            <person name="Liang C."/>
            <person name="Lipzen A."/>
            <person name="Lutzoni F."/>
            <person name="Magnuson J."/>
            <person name="Mondo S."/>
            <person name="Nolan M."/>
            <person name="Ohm R."/>
            <person name="Pangilinan J."/>
            <person name="Park H.-J."/>
            <person name="Ramirez L."/>
            <person name="Alfaro M."/>
            <person name="Sun H."/>
            <person name="Tritt A."/>
            <person name="Yoshinaga Y."/>
            <person name="Zwiers L.-H."/>
            <person name="Turgeon B."/>
            <person name="Goodwin S."/>
            <person name="Spatafora J."/>
            <person name="Crous P."/>
            <person name="Grigoriev I."/>
        </authorList>
    </citation>
    <scope>NUCLEOTIDE SEQUENCE</scope>
    <source>
        <strain evidence="3">CBS 116435</strain>
    </source>
</reference>
<dbReference type="InterPro" id="IPR052981">
    <property type="entry name" value="Ingression_C2_domain"/>
</dbReference>
<dbReference type="EMBL" id="MU003765">
    <property type="protein sequence ID" value="KAF2726287.1"/>
    <property type="molecule type" value="Genomic_DNA"/>
</dbReference>
<dbReference type="Proteomes" id="UP000799441">
    <property type="component" value="Unassembled WGS sequence"/>
</dbReference>
<feature type="compositionally biased region" description="Polar residues" evidence="1">
    <location>
        <begin position="493"/>
        <end position="508"/>
    </location>
</feature>
<organism evidence="3 4">
    <name type="scientific">Polychaeton citri CBS 116435</name>
    <dbReference type="NCBI Taxonomy" id="1314669"/>
    <lineage>
        <taxon>Eukaryota</taxon>
        <taxon>Fungi</taxon>
        <taxon>Dikarya</taxon>
        <taxon>Ascomycota</taxon>
        <taxon>Pezizomycotina</taxon>
        <taxon>Dothideomycetes</taxon>
        <taxon>Dothideomycetidae</taxon>
        <taxon>Capnodiales</taxon>
        <taxon>Capnodiaceae</taxon>
        <taxon>Polychaeton</taxon>
    </lineage>
</organism>
<feature type="compositionally biased region" description="Polar residues" evidence="1">
    <location>
        <begin position="967"/>
        <end position="979"/>
    </location>
</feature>
<dbReference type="InterPro" id="IPR035892">
    <property type="entry name" value="C2_domain_sf"/>
</dbReference>
<feature type="region of interest" description="Disordered" evidence="1">
    <location>
        <begin position="330"/>
        <end position="414"/>
    </location>
</feature>
<feature type="region of interest" description="Disordered" evidence="1">
    <location>
        <begin position="160"/>
        <end position="250"/>
    </location>
</feature>
<dbReference type="InterPro" id="IPR037791">
    <property type="entry name" value="C2_fungal_Inn1"/>
</dbReference>
<dbReference type="SUPFAM" id="SSF49562">
    <property type="entry name" value="C2 domain (Calcium/lipid-binding domain, CaLB)"/>
    <property type="match status" value="1"/>
</dbReference>
<evidence type="ECO:0000313" key="3">
    <source>
        <dbReference type="EMBL" id="KAF2726287.1"/>
    </source>
</evidence>
<protein>
    <recommendedName>
        <fullName evidence="2">C2 domain-containing protein</fullName>
    </recommendedName>
</protein>
<dbReference type="CDD" id="cd08681">
    <property type="entry name" value="C2_fungal_Inn1p-like"/>
    <property type="match status" value="1"/>
</dbReference>
<feature type="compositionally biased region" description="Polar residues" evidence="1">
    <location>
        <begin position="677"/>
        <end position="687"/>
    </location>
</feature>
<dbReference type="SMART" id="SM00239">
    <property type="entry name" value="C2"/>
    <property type="match status" value="1"/>
</dbReference>
<dbReference type="PANTHER" id="PTHR47052">
    <property type="entry name" value="CONSERVED SERINE PROLINE-RICH PROTEIN (AFU_ORTHOLOGUE AFUA_2G01790)"/>
    <property type="match status" value="1"/>
</dbReference>
<dbReference type="AlphaFoldDB" id="A0A9P4QFE4"/>
<dbReference type="PROSITE" id="PS50004">
    <property type="entry name" value="C2"/>
    <property type="match status" value="1"/>
</dbReference>
<dbReference type="Pfam" id="PF00168">
    <property type="entry name" value="C2"/>
    <property type="match status" value="1"/>
</dbReference>
<feature type="region of interest" description="Disordered" evidence="1">
    <location>
        <begin position="427"/>
        <end position="824"/>
    </location>
</feature>
<feature type="compositionally biased region" description="Polar residues" evidence="1">
    <location>
        <begin position="548"/>
        <end position="582"/>
    </location>
</feature>
<dbReference type="InterPro" id="IPR000008">
    <property type="entry name" value="C2_dom"/>
</dbReference>
<feature type="domain" description="C2" evidence="2">
    <location>
        <begin position="18"/>
        <end position="136"/>
    </location>
</feature>
<feature type="compositionally biased region" description="Polar residues" evidence="1">
    <location>
        <begin position="339"/>
        <end position="352"/>
    </location>
</feature>
<sequence>MATKQAVANGPLTMNISGHAAGIFADMTVDGPEIGTLVLIVDRAKNLPNRKTMGKQNPYCAVRLGKEAKKTETDKRGGQTPRWDQELRFTIHDSPDYHQLKMSVFSEDKRTDLIGEAWVNLADVVTPGGGKSDVWQGLNCKGKYAGEIRLELTYYDTRPKPEGRAIEDAPSGLEKPVSSSSKVKRRPLPTGPAGPMGSKGLTPATIPDATNPGRAKHGPREYKQPSTKVASQHDSPSNAVPALSGTPAAMPQPVHAAQLSGHVHPHTVSAPMYINQHIESQHTSSHHPHPQQYSQSPEGYHMEMPDFLPELPTSSRQRTAMPERYAAQPDPAYADSRNHSQSQSGQMAQPRQHQQEPPPLSHSHSAPLDHESMYPQHPQIQTHRADHPPPLQHSYSAPVVPHPEDPYSQYNKYSDSHAAPSEAAFGSEYQHQPPRHRRHEIPPGWHDPYEEPQHYRQPYVEDEEASSPPPPPPAHSSSTPAIPQYDASHNDFGHSQTPVHATTPSSARRQYVNDQPALQDMERRYLPSQYTTPNRHPARAQSMDAYGSSPTYNTQQSTPASLVPGQRQSPTTGPSPTIQAQRHSVIEPYRATPSRPHPLSQEVPRARSPLPSHEQRYLEQTPPNQDLPYQEYRGRDLVPLVKPRAISPSPARPALTPQSRSSYDIQFPVRAFESSDDNPLSTSNRQTVPAKIVNRSTPTRKSVSPRPTPPGSESRTSVPFSPDSYEIHNPSSRSGGLPSNSSPYNPYQIRPGSEQDQRSGPITGWDGREIDPSDHLPVDSWAPEPEKKTPAKTYGLGRDRDFGPRTKEPYHAGAGTSSSVGHRLSKDTVINFRPKPAPETDPMLRNRLQKRASGMRDAEMEPLRERHNYNNTVPNPYEQQEFSRRFHEEGAPSYSDGPYVLQHERGYSLPAIPPKVPMQQSREQYANPSYAADYGTDALSREIGSIDIDAGRRRSRPGNSPLYVSSGPATPTGGSNGPSPTHYVPVRSHRDRNTVYY</sequence>
<accession>A0A9P4QFE4</accession>
<proteinExistence type="predicted"/>
<dbReference type="OrthoDB" id="270970at2759"/>
<comment type="caution">
    <text evidence="3">The sequence shown here is derived from an EMBL/GenBank/DDBJ whole genome shotgun (WGS) entry which is preliminary data.</text>
</comment>
<evidence type="ECO:0000256" key="1">
    <source>
        <dbReference type="SAM" id="MobiDB-lite"/>
    </source>
</evidence>
<feature type="region of interest" description="Disordered" evidence="1">
    <location>
        <begin position="946"/>
        <end position="997"/>
    </location>
</feature>
<dbReference type="PANTHER" id="PTHR47052:SF3">
    <property type="entry name" value="INGRESSION PROTEIN 1"/>
    <property type="match status" value="1"/>
</dbReference>
<feature type="compositionally biased region" description="Basic and acidic residues" evidence="1">
    <location>
        <begin position="766"/>
        <end position="777"/>
    </location>
</feature>
<dbReference type="Gene3D" id="2.60.40.150">
    <property type="entry name" value="C2 domain"/>
    <property type="match status" value="1"/>
</dbReference>
<feature type="compositionally biased region" description="Low complexity" evidence="1">
    <location>
        <begin position="729"/>
        <end position="743"/>
    </location>
</feature>
<gene>
    <name evidence="3" type="ORF">K431DRAFT_335698</name>
</gene>
<feature type="compositionally biased region" description="Low complexity" evidence="1">
    <location>
        <begin position="643"/>
        <end position="654"/>
    </location>
</feature>
<feature type="compositionally biased region" description="Basic and acidic residues" evidence="1">
    <location>
        <begin position="797"/>
        <end position="810"/>
    </location>
</feature>